<comment type="caution">
    <text evidence="3">The sequence shown here is derived from an EMBL/GenBank/DDBJ whole genome shotgun (WGS) entry which is preliminary data.</text>
</comment>
<evidence type="ECO:0000313" key="3">
    <source>
        <dbReference type="EMBL" id="OKH93364.1"/>
    </source>
</evidence>
<evidence type="ECO:0008006" key="5">
    <source>
        <dbReference type="Google" id="ProtNLM"/>
    </source>
</evidence>
<proteinExistence type="predicted"/>
<dbReference type="AlphaFoldDB" id="A0A1Q4V6C5"/>
<dbReference type="InterPro" id="IPR024079">
    <property type="entry name" value="MetalloPept_cat_dom_sf"/>
</dbReference>
<dbReference type="Gene3D" id="3.40.390.10">
    <property type="entry name" value="Collagenase (Catalytic Domain)"/>
    <property type="match status" value="1"/>
</dbReference>
<evidence type="ECO:0000313" key="4">
    <source>
        <dbReference type="Proteomes" id="UP000186455"/>
    </source>
</evidence>
<feature type="chain" id="PRO_5012004461" description="Peptidase M64" evidence="2">
    <location>
        <begin position="29"/>
        <end position="448"/>
    </location>
</feature>
<dbReference type="GO" id="GO:0008237">
    <property type="term" value="F:metallopeptidase activity"/>
    <property type="evidence" value="ECO:0007669"/>
    <property type="project" value="InterPro"/>
</dbReference>
<evidence type="ECO:0000256" key="1">
    <source>
        <dbReference type="SAM" id="MobiDB-lite"/>
    </source>
</evidence>
<dbReference type="EMBL" id="LFBV01000004">
    <property type="protein sequence ID" value="OKH93364.1"/>
    <property type="molecule type" value="Genomic_DNA"/>
</dbReference>
<reference evidence="3 4" key="1">
    <citation type="submission" date="2015-06" db="EMBL/GenBank/DDBJ databases">
        <title>Cloning and characterization of the uncialamcin biosynthetic gene cluster.</title>
        <authorList>
            <person name="Yan X."/>
            <person name="Huang T."/>
            <person name="Ge H."/>
            <person name="Shen B."/>
        </authorList>
    </citation>
    <scope>NUCLEOTIDE SEQUENCE [LARGE SCALE GENOMIC DNA]</scope>
    <source>
        <strain evidence="3 4">DCA2648</strain>
    </source>
</reference>
<gene>
    <name evidence="3" type="ORF">AB852_17690</name>
</gene>
<feature type="region of interest" description="Disordered" evidence="1">
    <location>
        <begin position="51"/>
        <end position="76"/>
    </location>
</feature>
<name>A0A1Q4V6C5_9ACTN</name>
<keyword evidence="4" id="KW-1185">Reference proteome</keyword>
<dbReference type="STRING" id="1048205.AB852_17690"/>
<keyword evidence="2" id="KW-0732">Signal</keyword>
<dbReference type="Pfam" id="PF09471">
    <property type="entry name" value="Peptidase_M64"/>
    <property type="match status" value="1"/>
</dbReference>
<protein>
    <recommendedName>
        <fullName evidence="5">Peptidase M64</fullName>
    </recommendedName>
</protein>
<dbReference type="Proteomes" id="UP000186455">
    <property type="component" value="Unassembled WGS sequence"/>
</dbReference>
<evidence type="ECO:0000256" key="2">
    <source>
        <dbReference type="SAM" id="SignalP"/>
    </source>
</evidence>
<organism evidence="3 4">
    <name type="scientific">Streptomyces uncialis</name>
    <dbReference type="NCBI Taxonomy" id="1048205"/>
    <lineage>
        <taxon>Bacteria</taxon>
        <taxon>Bacillati</taxon>
        <taxon>Actinomycetota</taxon>
        <taxon>Actinomycetes</taxon>
        <taxon>Kitasatosporales</taxon>
        <taxon>Streptomycetaceae</taxon>
        <taxon>Streptomyces</taxon>
    </lineage>
</organism>
<feature type="signal peptide" evidence="2">
    <location>
        <begin position="1"/>
        <end position="28"/>
    </location>
</feature>
<dbReference type="RefSeq" id="WP_073789513.1">
    <property type="nucleotide sequence ID" value="NZ_LFBV01000004.1"/>
</dbReference>
<dbReference type="InterPro" id="IPR019026">
    <property type="entry name" value="Peptidase_M64_IgA"/>
</dbReference>
<accession>A0A1Q4V6C5</accession>
<sequence>MRIRPRVAAVGATALLCVAATAAGPAAAAPEPSGAGAGKVSVEYFPSPDAEGRYTEVPASAPGRLTAQKRSAPDRAPARAAVGAIQDTGPTDARLDLVVMGDGYTAGQQGDFQADARAKVEAVFQIEPYKSYRDLFNIWVVDAVSQESGVSGDPTKGVVRNTALSSYFWCGDIERLLCVDIDKVSAHAARAPAADIVFVLANTTMYGGAGYSGVQNDVGYDGIATMSSDNDRATLIGAHELGHSIGHLADEYTYDSYGRYQGAEPADRNSSVHQAPHQLANRVKWWRWMGEQDPAGGTVGTYEGSGYHPQGLYRPTENSLMRKLDTDAFNHVGREGMINGFYRYAKALTTTTPTDRPVRSDQRLRARLADFDRKGIARVELRWYVDGAEVRKARGERVVTPRELGVRKHRGHWHGRTITARAVDTTSAIRDPQVREAASSTVTWTMAR</sequence>